<name>A0A2G9YRL7_9BACT</name>
<keyword evidence="1" id="KW-0472">Membrane</keyword>
<reference evidence="2 3" key="1">
    <citation type="submission" date="2017-09" db="EMBL/GenBank/DDBJ databases">
        <title>Depth-based differentiation of microbial function through sediment-hosted aquifers and enrichment of novel symbionts in the deep terrestrial subsurface.</title>
        <authorList>
            <person name="Probst A.J."/>
            <person name="Ladd B."/>
            <person name="Jarett J.K."/>
            <person name="Geller-Mcgrath D.E."/>
            <person name="Sieber C.M."/>
            <person name="Emerson J.B."/>
            <person name="Anantharaman K."/>
            <person name="Thomas B.C."/>
            <person name="Malmstrom R."/>
            <person name="Stieglmeier M."/>
            <person name="Klingl A."/>
            <person name="Woyke T."/>
            <person name="Ryan C.M."/>
            <person name="Banfield J.F."/>
        </authorList>
    </citation>
    <scope>NUCLEOTIDE SEQUENCE [LARGE SCALE GENOMIC DNA]</scope>
    <source>
        <strain evidence="2">CG23_combo_of_CG06-09_8_20_14_all_40_13</strain>
    </source>
</reference>
<dbReference type="EMBL" id="PCRM01000010">
    <property type="protein sequence ID" value="PIP21880.1"/>
    <property type="molecule type" value="Genomic_DNA"/>
</dbReference>
<evidence type="ECO:0000313" key="3">
    <source>
        <dbReference type="Proteomes" id="UP000231567"/>
    </source>
</evidence>
<gene>
    <name evidence="2" type="ORF">COX39_00475</name>
</gene>
<keyword evidence="1" id="KW-0812">Transmembrane</keyword>
<evidence type="ECO:0000256" key="1">
    <source>
        <dbReference type="SAM" id="Phobius"/>
    </source>
</evidence>
<sequence length="99" mass="11632">MKKIFEFIRNPFWQDKAMLFILGASGVCLAVYWLLWAIKIKYNFTPFVLASAFFVLNIIVALWAFQKNKLISFLLLGTALLIQILTLVYLRYLFIYQSL</sequence>
<feature type="transmembrane region" description="Helical" evidence="1">
    <location>
        <begin position="17"/>
        <end position="35"/>
    </location>
</feature>
<organism evidence="2 3">
    <name type="scientific">Candidatus Nealsonbacteria bacterium CG23_combo_of_CG06-09_8_20_14_all_40_13</name>
    <dbReference type="NCBI Taxonomy" id="1974724"/>
    <lineage>
        <taxon>Bacteria</taxon>
        <taxon>Candidatus Nealsoniibacteriota</taxon>
    </lineage>
</organism>
<evidence type="ECO:0000313" key="2">
    <source>
        <dbReference type="EMBL" id="PIP21880.1"/>
    </source>
</evidence>
<comment type="caution">
    <text evidence="2">The sequence shown here is derived from an EMBL/GenBank/DDBJ whole genome shotgun (WGS) entry which is preliminary data.</text>
</comment>
<dbReference type="AlphaFoldDB" id="A0A2G9YRL7"/>
<proteinExistence type="predicted"/>
<dbReference type="Proteomes" id="UP000231567">
    <property type="component" value="Unassembled WGS sequence"/>
</dbReference>
<feature type="transmembrane region" description="Helical" evidence="1">
    <location>
        <begin position="47"/>
        <end position="65"/>
    </location>
</feature>
<keyword evidence="1" id="KW-1133">Transmembrane helix</keyword>
<protein>
    <submittedName>
        <fullName evidence="2">Uncharacterized protein</fullName>
    </submittedName>
</protein>
<accession>A0A2G9YRL7</accession>
<feature type="transmembrane region" description="Helical" evidence="1">
    <location>
        <begin position="71"/>
        <end position="94"/>
    </location>
</feature>